<dbReference type="SUPFAM" id="SSF51445">
    <property type="entry name" value="(Trans)glycosidases"/>
    <property type="match status" value="1"/>
</dbReference>
<dbReference type="PROSITE" id="PS50941">
    <property type="entry name" value="CHIT_BIND_I_2"/>
    <property type="match status" value="1"/>
</dbReference>
<feature type="signal peptide" evidence="5">
    <location>
        <begin position="1"/>
        <end position="20"/>
    </location>
</feature>
<accession>A0A8H8BTN0</accession>
<dbReference type="SMART" id="SM00270">
    <property type="entry name" value="ChtBD1"/>
    <property type="match status" value="4"/>
</dbReference>
<keyword evidence="5" id="KW-0732">Signal</keyword>
<gene>
    <name evidence="8" type="ORF">IFR04_003656</name>
</gene>
<comment type="caution">
    <text evidence="4">Lacks conserved residue(s) required for the propagation of feature annotation.</text>
</comment>
<evidence type="ECO:0000256" key="1">
    <source>
        <dbReference type="ARBA" id="ARBA00008682"/>
    </source>
</evidence>
<feature type="domain" description="GH18" evidence="7">
    <location>
        <begin position="189"/>
        <end position="538"/>
    </location>
</feature>
<organism evidence="8 9">
    <name type="scientific">Cadophora malorum</name>
    <dbReference type="NCBI Taxonomy" id="108018"/>
    <lineage>
        <taxon>Eukaryota</taxon>
        <taxon>Fungi</taxon>
        <taxon>Dikarya</taxon>
        <taxon>Ascomycota</taxon>
        <taxon>Pezizomycotina</taxon>
        <taxon>Leotiomycetes</taxon>
        <taxon>Helotiales</taxon>
        <taxon>Ploettnerulaceae</taxon>
        <taxon>Cadophora</taxon>
    </lineage>
</organism>
<dbReference type="Gene3D" id="3.20.20.80">
    <property type="entry name" value="Glycosidases"/>
    <property type="match status" value="1"/>
</dbReference>
<dbReference type="OrthoDB" id="73875at2759"/>
<evidence type="ECO:0000313" key="9">
    <source>
        <dbReference type="Proteomes" id="UP000664132"/>
    </source>
</evidence>
<dbReference type="PANTHER" id="PTHR11177">
    <property type="entry name" value="CHITINASE"/>
    <property type="match status" value="1"/>
</dbReference>
<dbReference type="SUPFAM" id="SSF54556">
    <property type="entry name" value="Chitinase insertion domain"/>
    <property type="match status" value="1"/>
</dbReference>
<dbReference type="SMART" id="SM00636">
    <property type="entry name" value="Glyco_18"/>
    <property type="match status" value="1"/>
</dbReference>
<dbReference type="PROSITE" id="PS51910">
    <property type="entry name" value="GH18_2"/>
    <property type="match status" value="1"/>
</dbReference>
<dbReference type="Pfam" id="PF00704">
    <property type="entry name" value="Glyco_hydro_18"/>
    <property type="match status" value="1"/>
</dbReference>
<dbReference type="InterPro" id="IPR050314">
    <property type="entry name" value="Glycosyl_Hydrlase_18"/>
</dbReference>
<evidence type="ECO:0000256" key="3">
    <source>
        <dbReference type="ARBA" id="ARBA00022669"/>
    </source>
</evidence>
<comment type="similarity">
    <text evidence="1">Belongs to the glycosyl hydrolase 18 family. Chitinase class V subfamily.</text>
</comment>
<dbReference type="GO" id="GO:0008843">
    <property type="term" value="F:endochitinase activity"/>
    <property type="evidence" value="ECO:0007669"/>
    <property type="project" value="UniProtKB-EC"/>
</dbReference>
<evidence type="ECO:0000259" key="7">
    <source>
        <dbReference type="PROSITE" id="PS51910"/>
    </source>
</evidence>
<proteinExistence type="inferred from homology"/>
<dbReference type="EC" id="3.2.1.14" evidence="2"/>
<dbReference type="AlphaFoldDB" id="A0A8H8BTN0"/>
<dbReference type="GO" id="GO:0005975">
    <property type="term" value="P:carbohydrate metabolic process"/>
    <property type="evidence" value="ECO:0007669"/>
    <property type="project" value="InterPro"/>
</dbReference>
<keyword evidence="9" id="KW-1185">Reference proteome</keyword>
<dbReference type="InterPro" id="IPR036861">
    <property type="entry name" value="Endochitinase-like_sf"/>
</dbReference>
<feature type="disulfide bond" evidence="4">
    <location>
        <begin position="628"/>
        <end position="632"/>
    </location>
</feature>
<dbReference type="InterPro" id="IPR029070">
    <property type="entry name" value="Chitinase_insertion_sf"/>
</dbReference>
<feature type="chain" id="PRO_5034568467" description="chitinase" evidence="5">
    <location>
        <begin position="21"/>
        <end position="1091"/>
    </location>
</feature>
<dbReference type="InterPro" id="IPR001223">
    <property type="entry name" value="Glyco_hydro18_cat"/>
</dbReference>
<dbReference type="InterPro" id="IPR017853">
    <property type="entry name" value="GH"/>
</dbReference>
<keyword evidence="3 4" id="KW-0147">Chitin-binding</keyword>
<evidence type="ECO:0000256" key="5">
    <source>
        <dbReference type="SAM" id="SignalP"/>
    </source>
</evidence>
<dbReference type="Gene3D" id="3.30.60.10">
    <property type="entry name" value="Endochitinase-like"/>
    <property type="match status" value="1"/>
</dbReference>
<dbReference type="Gene3D" id="3.10.50.10">
    <property type="match status" value="1"/>
</dbReference>
<evidence type="ECO:0000256" key="4">
    <source>
        <dbReference type="PROSITE-ProRule" id="PRU00261"/>
    </source>
</evidence>
<sequence>MFTTTIFLTLLVSSVAHCSALPKTFLNASPSVQADYSLIERTVFNSQGHHYLVGRELDENGALICGDNLVCADGSCCGANSRCGYGPEICGTGCKNGCDATAMCGKYSADGKTKCGMNLCCGGAGWCGVSPILVFCYWYTSTITDSYVLPQTADAHCKGEVGNECQVGFGSCTQMPPPSCGKGSGTSRGRTIGYYQSWNVRDRACMKIAPKDLKTEAYTHLYFSFASIDPNSFKITPANPADIDMFTEFTALKSSKLQTWIAIGGYDFSDPGPTHTTWSDVCSSAANRAAFISSLIPFMDQYGFQGVDLDWEYPGDPKRGGKKEDTANFVLLLQEMRAAFGTKYGITMAIAPDYWYLRWFDAKAMEPYVDWFGFMAYDLHGPWDSDVMTLGSIVRGQADIREIYNNTMPLWFAGLNPQKLNFGLANYGRGYTLADPTCNTVGCKFIGGSKKSRCTGSDGVMSLTEINQLLVKEQGITPRLNPDSMMMEITWDDQWIGYDDEESFELKRQFADSLCFGGTMYWSIDFNSGAGEGGLEPEVTTDGTCGPQKGQKGGWCGSTDAHCGSGCQSGKCLTDFETSDGTCGALQGDSYCGNWTQGPCCSSSGFCGSSTAHCTILTGDDGTIKGGCQSGCDGNGFPIKQPVNPNPGKWETVQCTEKVITDAAIWPKDRWDGVDTSTALTAAFSYWDSRKGGKLTFAKEISNYFNGPEVNTANGCNSFLECDDTSHPAGYLILNAFVSISNYYNNFYFAIDQAHALVDSTISSVQGTFANVKNSEKALQIMLDVIGLGFGVFAASGWARLKPAPYFQQPGRGIDFDTYKDTLNTLVSNGITIIKDTQVKDKTLSVQNALGTNVALMASGWYKASETILKSLFDGSEDSMKTLTSMIDGGKLQDFTPPTSVEIKDTVIKSMYSFLIPMAWSAGGDGHAPFILDADTDCDTAAKWDDVDHEEILRMKRETAAKSGICLNNRVYYLVSAQGKRNCLETHQGTICNGFDVFSMLPGITTLDGTKWAGINRGHIIEGSMNSWTFNGKKNGLKQNDEKLVSRDNLNSMVDLNIIAPGVFVIPVCSASEAYYNWAAQSLGKANYPCD</sequence>
<dbReference type="InterPro" id="IPR001002">
    <property type="entry name" value="Chitin-bd_1"/>
</dbReference>
<reference evidence="8" key="1">
    <citation type="submission" date="2021-02" db="EMBL/GenBank/DDBJ databases">
        <title>Genome sequence Cadophora malorum strain M34.</title>
        <authorList>
            <person name="Stefanovic E."/>
            <person name="Vu D."/>
            <person name="Scully C."/>
            <person name="Dijksterhuis J."/>
            <person name="Roader J."/>
            <person name="Houbraken J."/>
        </authorList>
    </citation>
    <scope>NUCLEOTIDE SEQUENCE</scope>
    <source>
        <strain evidence="8">M34</strain>
    </source>
</reference>
<dbReference type="EMBL" id="JAFJYH010000038">
    <property type="protein sequence ID" value="KAG4423158.1"/>
    <property type="molecule type" value="Genomic_DNA"/>
</dbReference>
<name>A0A8H8BTN0_9HELO</name>
<dbReference type="InterPro" id="IPR011583">
    <property type="entry name" value="Chitinase_II/V-like_cat"/>
</dbReference>
<protein>
    <recommendedName>
        <fullName evidence="2">chitinase</fullName>
        <ecNumber evidence="2">3.2.1.14</ecNumber>
    </recommendedName>
</protein>
<evidence type="ECO:0000259" key="6">
    <source>
        <dbReference type="PROSITE" id="PS50941"/>
    </source>
</evidence>
<keyword evidence="4" id="KW-1015">Disulfide bond</keyword>
<feature type="domain" description="Chitin-binding type-1" evidence="6">
    <location>
        <begin position="580"/>
        <end position="634"/>
    </location>
</feature>
<dbReference type="Proteomes" id="UP000664132">
    <property type="component" value="Unassembled WGS sequence"/>
</dbReference>
<dbReference type="CDD" id="cd00035">
    <property type="entry name" value="ChtBD1"/>
    <property type="match status" value="2"/>
</dbReference>
<evidence type="ECO:0000313" key="8">
    <source>
        <dbReference type="EMBL" id="KAG4423158.1"/>
    </source>
</evidence>
<feature type="disulfide bond" evidence="4">
    <location>
        <begin position="600"/>
        <end position="614"/>
    </location>
</feature>
<dbReference type="GO" id="GO:0008061">
    <property type="term" value="F:chitin binding"/>
    <property type="evidence" value="ECO:0007669"/>
    <property type="project" value="UniProtKB-UniRule"/>
</dbReference>
<evidence type="ECO:0000256" key="2">
    <source>
        <dbReference type="ARBA" id="ARBA00012729"/>
    </source>
</evidence>
<dbReference type="PANTHER" id="PTHR11177:SF333">
    <property type="entry name" value="CHITINASE"/>
    <property type="match status" value="1"/>
</dbReference>
<comment type="caution">
    <text evidence="8">The sequence shown here is derived from an EMBL/GenBank/DDBJ whole genome shotgun (WGS) entry which is preliminary data.</text>
</comment>